<dbReference type="GO" id="GO:0000463">
    <property type="term" value="P:maturation of LSU-rRNA from tricistronic rRNA transcript (SSU-rRNA, 5.8S rRNA, LSU-rRNA)"/>
    <property type="evidence" value="ECO:0007669"/>
    <property type="project" value="TreeGrafter"/>
</dbReference>
<evidence type="ECO:0000256" key="11">
    <source>
        <dbReference type="ARBA" id="ARBA00068630"/>
    </source>
</evidence>
<name>A0A7J6XEK3_THATH</name>
<keyword evidence="6" id="KW-0862">Zinc</keyword>
<dbReference type="GO" id="GO:0048254">
    <property type="term" value="P:snoRNA localization"/>
    <property type="evidence" value="ECO:0007669"/>
    <property type="project" value="TreeGrafter"/>
</dbReference>
<dbReference type="GO" id="GO:0070761">
    <property type="term" value="C:pre-snoRNP complex"/>
    <property type="evidence" value="ECO:0007669"/>
    <property type="project" value="TreeGrafter"/>
</dbReference>
<dbReference type="EMBL" id="JABWDY010000723">
    <property type="protein sequence ID" value="KAF5207953.1"/>
    <property type="molecule type" value="Genomic_DNA"/>
</dbReference>
<dbReference type="PANTHER" id="PTHR13483">
    <property type="entry name" value="BOX C_D SNORNA PROTEIN 1-RELATED"/>
    <property type="match status" value="1"/>
</dbReference>
<comment type="similarity">
    <text evidence="9">Belongs to the BCD1 family.</text>
</comment>
<comment type="subunit">
    <text evidence="10">Interacts with FBL, SNU13, NOP58, NUFIP1, RUVBL1, RUVBL2 and TAF9. Interacts (via HIT-type zinc finger) with the RUVBL1/RUVBL2 complex in the presence of ADP.</text>
</comment>
<gene>
    <name evidence="15" type="ORF">FRX31_002460</name>
</gene>
<comment type="caution">
    <text evidence="15">The sequence shown here is derived from an EMBL/GenBank/DDBJ whole genome shotgun (WGS) entry which is preliminary data.</text>
</comment>
<comment type="function">
    <text evidence="8">Required for box C/D snoRNAs accumulation involved in snoRNA processing, snoRNA transport to the nucleolus and ribosome biogenesis.</text>
</comment>
<organism evidence="15 16">
    <name type="scientific">Thalictrum thalictroides</name>
    <name type="common">Rue-anemone</name>
    <name type="synonym">Anemone thalictroides</name>
    <dbReference type="NCBI Taxonomy" id="46969"/>
    <lineage>
        <taxon>Eukaryota</taxon>
        <taxon>Viridiplantae</taxon>
        <taxon>Streptophyta</taxon>
        <taxon>Embryophyta</taxon>
        <taxon>Tracheophyta</taxon>
        <taxon>Spermatophyta</taxon>
        <taxon>Magnoliopsida</taxon>
        <taxon>Ranunculales</taxon>
        <taxon>Ranunculaceae</taxon>
        <taxon>Thalictroideae</taxon>
        <taxon>Thalictrum</taxon>
    </lineage>
</organism>
<accession>A0A7J6XEK3</accession>
<evidence type="ECO:0000256" key="10">
    <source>
        <dbReference type="ARBA" id="ARBA00061949"/>
    </source>
</evidence>
<evidence type="ECO:0000313" key="15">
    <source>
        <dbReference type="EMBL" id="KAF5207953.1"/>
    </source>
</evidence>
<dbReference type="Proteomes" id="UP000554482">
    <property type="component" value="Unassembled WGS sequence"/>
</dbReference>
<dbReference type="InterPro" id="IPR057721">
    <property type="entry name" value="BCD1_alpha/beta"/>
</dbReference>
<dbReference type="Pfam" id="PF25790">
    <property type="entry name" value="BCD1"/>
    <property type="match status" value="1"/>
</dbReference>
<evidence type="ECO:0000256" key="13">
    <source>
        <dbReference type="PROSITE-ProRule" id="PRU00453"/>
    </source>
</evidence>
<dbReference type="GO" id="GO:0000492">
    <property type="term" value="P:box C/D snoRNP assembly"/>
    <property type="evidence" value="ECO:0007669"/>
    <property type="project" value="TreeGrafter"/>
</dbReference>
<evidence type="ECO:0000256" key="4">
    <source>
        <dbReference type="ARBA" id="ARBA00022723"/>
    </source>
</evidence>
<keyword evidence="2" id="KW-0690">Ribosome biogenesis</keyword>
<keyword evidence="16" id="KW-1185">Reference proteome</keyword>
<keyword evidence="5 13" id="KW-0863">Zinc-finger</keyword>
<dbReference type="InterPro" id="IPR007529">
    <property type="entry name" value="Znf_HIT"/>
</dbReference>
<evidence type="ECO:0000256" key="2">
    <source>
        <dbReference type="ARBA" id="ARBA00022517"/>
    </source>
</evidence>
<evidence type="ECO:0000256" key="12">
    <source>
        <dbReference type="ARBA" id="ARBA00077531"/>
    </source>
</evidence>
<protein>
    <recommendedName>
        <fullName evidence="11">Box C/D snoRNA protein 1</fullName>
    </recommendedName>
    <alternativeName>
        <fullName evidence="12">Zinc finger HIT domain-containing protein 6</fullName>
    </alternativeName>
</protein>
<evidence type="ECO:0000259" key="14">
    <source>
        <dbReference type="PROSITE" id="PS51083"/>
    </source>
</evidence>
<evidence type="ECO:0000256" key="3">
    <source>
        <dbReference type="ARBA" id="ARBA00022553"/>
    </source>
</evidence>
<keyword evidence="7" id="KW-0832">Ubl conjugation</keyword>
<proteinExistence type="inferred from homology"/>
<dbReference type="SUPFAM" id="SSF144232">
    <property type="entry name" value="HIT/MYND zinc finger-like"/>
    <property type="match status" value="1"/>
</dbReference>
<evidence type="ECO:0000256" key="9">
    <source>
        <dbReference type="ARBA" id="ARBA00049654"/>
    </source>
</evidence>
<evidence type="ECO:0000256" key="8">
    <source>
        <dbReference type="ARBA" id="ARBA00049598"/>
    </source>
</evidence>
<evidence type="ECO:0000313" key="16">
    <source>
        <dbReference type="Proteomes" id="UP000554482"/>
    </source>
</evidence>
<reference evidence="15 16" key="1">
    <citation type="submission" date="2020-06" db="EMBL/GenBank/DDBJ databases">
        <title>Transcriptomic and genomic resources for Thalictrum thalictroides and T. hernandezii: Facilitating candidate gene discovery in an emerging model plant lineage.</title>
        <authorList>
            <person name="Arias T."/>
            <person name="Riano-Pachon D.M."/>
            <person name="Di Stilio V.S."/>
        </authorList>
    </citation>
    <scope>NUCLEOTIDE SEQUENCE [LARGE SCALE GENOMIC DNA]</scope>
    <source>
        <strain evidence="16">cv. WT478/WT964</strain>
        <tissue evidence="15">Leaves</tissue>
    </source>
</reference>
<dbReference type="AlphaFoldDB" id="A0A7J6XEK3"/>
<dbReference type="Gene3D" id="3.30.60.190">
    <property type="match status" value="1"/>
</dbReference>
<dbReference type="GO" id="GO:0005634">
    <property type="term" value="C:nucleus"/>
    <property type="evidence" value="ECO:0007669"/>
    <property type="project" value="TreeGrafter"/>
</dbReference>
<dbReference type="InterPro" id="IPR051639">
    <property type="entry name" value="BCD1"/>
</dbReference>
<evidence type="ECO:0000256" key="6">
    <source>
        <dbReference type="ARBA" id="ARBA00022833"/>
    </source>
</evidence>
<evidence type="ECO:0000256" key="7">
    <source>
        <dbReference type="ARBA" id="ARBA00022843"/>
    </source>
</evidence>
<keyword evidence="4" id="KW-0479">Metal-binding</keyword>
<sequence length="157" mass="18114">MAMEEVVVLETPSSQQQHLNAEKKSNICEECGLNPSKYTCPCCSIRSCSLPCVKSHKKRTSCTGKRHRTCFVPLSQFDDNLIISDYNLLEEAKRVAESAKRRMRDGKFGRFQYKLPFKLQSLKNAAARRKTHIIFLPIGMSKREKNQTRYDHRLICS</sequence>
<dbReference type="PROSITE" id="PS51083">
    <property type="entry name" value="ZF_HIT"/>
    <property type="match status" value="1"/>
</dbReference>
<evidence type="ECO:0000256" key="5">
    <source>
        <dbReference type="ARBA" id="ARBA00022771"/>
    </source>
</evidence>
<dbReference type="CDD" id="cd23023">
    <property type="entry name" value="zf-HIT_BCD1"/>
    <property type="match status" value="1"/>
</dbReference>
<keyword evidence="1" id="KW-1017">Isopeptide bond</keyword>
<dbReference type="Pfam" id="PF04438">
    <property type="entry name" value="zf-HIT"/>
    <property type="match status" value="1"/>
</dbReference>
<keyword evidence="3" id="KW-0597">Phosphoprotein</keyword>
<dbReference type="PANTHER" id="PTHR13483:SF3">
    <property type="entry name" value="BOX C_D SNORNA PROTEIN 1"/>
    <property type="match status" value="1"/>
</dbReference>
<feature type="domain" description="HIT-type" evidence="14">
    <location>
        <begin position="28"/>
        <end position="62"/>
    </location>
</feature>
<dbReference type="GO" id="GO:0008270">
    <property type="term" value="F:zinc ion binding"/>
    <property type="evidence" value="ECO:0007669"/>
    <property type="project" value="UniProtKB-UniRule"/>
</dbReference>
<dbReference type="FunFam" id="3.30.60.190:FF:000001">
    <property type="entry name" value="box C/D snoRNA protein 1"/>
    <property type="match status" value="1"/>
</dbReference>
<evidence type="ECO:0000256" key="1">
    <source>
        <dbReference type="ARBA" id="ARBA00022499"/>
    </source>
</evidence>
<dbReference type="OrthoDB" id="272357at2759"/>